<feature type="transmembrane region" description="Helical" evidence="1">
    <location>
        <begin position="212"/>
        <end position="230"/>
    </location>
</feature>
<evidence type="ECO:0000313" key="2">
    <source>
        <dbReference type="EMBL" id="AXV05959.1"/>
    </source>
</evidence>
<name>A0A346XUR2_9ACTN</name>
<feature type="transmembrane region" description="Helical" evidence="1">
    <location>
        <begin position="267"/>
        <end position="286"/>
    </location>
</feature>
<dbReference type="AlphaFoldDB" id="A0A346XUR2"/>
<accession>A0A346XUR2</accession>
<dbReference type="EMBL" id="CP031165">
    <property type="protein sequence ID" value="AXV05959.1"/>
    <property type="molecule type" value="Genomic_DNA"/>
</dbReference>
<feature type="transmembrane region" description="Helical" evidence="1">
    <location>
        <begin position="118"/>
        <end position="138"/>
    </location>
</feature>
<evidence type="ECO:0000256" key="1">
    <source>
        <dbReference type="SAM" id="Phobius"/>
    </source>
</evidence>
<feature type="transmembrane region" description="Helical" evidence="1">
    <location>
        <begin position="12"/>
        <end position="30"/>
    </location>
</feature>
<dbReference type="Proteomes" id="UP000264006">
    <property type="component" value="Chromosome"/>
</dbReference>
<reference evidence="2 3" key="1">
    <citation type="submission" date="2018-09" db="EMBL/GenBank/DDBJ databases">
        <title>Complete genome sequence of Euzebya sp. DY32-46 isolated from seawater of Pacific Ocean.</title>
        <authorList>
            <person name="Xu L."/>
            <person name="Wu Y.-H."/>
            <person name="Xu X.-W."/>
        </authorList>
    </citation>
    <scope>NUCLEOTIDE SEQUENCE [LARGE SCALE GENOMIC DNA]</scope>
    <source>
        <strain evidence="2 3">DY32-46</strain>
    </source>
</reference>
<feature type="transmembrane region" description="Helical" evidence="1">
    <location>
        <begin position="159"/>
        <end position="175"/>
    </location>
</feature>
<dbReference type="RefSeq" id="WP_114590682.1">
    <property type="nucleotide sequence ID" value="NZ_CP031165.1"/>
</dbReference>
<dbReference type="OrthoDB" id="5241776at2"/>
<keyword evidence="1" id="KW-0472">Membrane</keyword>
<dbReference type="KEGG" id="euz:DVS28_a1259"/>
<evidence type="ECO:0000313" key="3">
    <source>
        <dbReference type="Proteomes" id="UP000264006"/>
    </source>
</evidence>
<keyword evidence="1" id="KW-0812">Transmembrane</keyword>
<proteinExistence type="predicted"/>
<sequence length="288" mass="30002">MYMSTDDARSDFFLAAAVYVIGPTLLSAVLRSTGGLLNGTVGQWLLAVGVPVLLIAAMPLYLMRYRDESWSSLVRGSGDAAPLGLALVAPVVVGVLLGDLIAGGGLVDGLTGTFQDPIILVGRVLRWLSIAVLAVFLWRRAEYAFRSISERMEVLVTRAAAATIGASVVASLLLLPRVSTIGFAMAPLGFAAAWFLATRLVPAVGMGEQWQVYAPLITLALGPLEIFALLTDPLDFLVGLRTAGMVAGFGLLAVMGLSAGKGPRMPLVMAAAFALLTSVPVFGASLGL</sequence>
<feature type="transmembrane region" description="Helical" evidence="1">
    <location>
        <begin position="236"/>
        <end position="255"/>
    </location>
</feature>
<keyword evidence="1" id="KW-1133">Transmembrane helix</keyword>
<feature type="transmembrane region" description="Helical" evidence="1">
    <location>
        <begin position="42"/>
        <end position="62"/>
    </location>
</feature>
<keyword evidence="3" id="KW-1185">Reference proteome</keyword>
<gene>
    <name evidence="2" type="ORF">DVS28_a1259</name>
</gene>
<feature type="transmembrane region" description="Helical" evidence="1">
    <location>
        <begin position="181"/>
        <end position="200"/>
    </location>
</feature>
<feature type="transmembrane region" description="Helical" evidence="1">
    <location>
        <begin position="83"/>
        <end position="106"/>
    </location>
</feature>
<protein>
    <submittedName>
        <fullName evidence="2">Uncharacterized protein</fullName>
    </submittedName>
</protein>
<organism evidence="2 3">
    <name type="scientific">Euzebya pacifica</name>
    <dbReference type="NCBI Taxonomy" id="1608957"/>
    <lineage>
        <taxon>Bacteria</taxon>
        <taxon>Bacillati</taxon>
        <taxon>Actinomycetota</taxon>
        <taxon>Nitriliruptoria</taxon>
        <taxon>Euzebyales</taxon>
    </lineage>
</organism>